<evidence type="ECO:0000313" key="11">
    <source>
        <dbReference type="EMBL" id="SCU90409.1"/>
    </source>
</evidence>
<name>A0A1G4JJP5_9SACH</name>
<keyword evidence="12" id="KW-1185">Reference proteome</keyword>
<evidence type="ECO:0000256" key="3">
    <source>
        <dbReference type="ARBA" id="ARBA00022692"/>
    </source>
</evidence>
<dbReference type="InterPro" id="IPR018108">
    <property type="entry name" value="MCP_transmembrane"/>
</dbReference>
<reference evidence="11 12" key="1">
    <citation type="submission" date="2016-03" db="EMBL/GenBank/DDBJ databases">
        <authorList>
            <person name="Devillers H."/>
        </authorList>
    </citation>
    <scope>NUCLEOTIDE SEQUENCE [LARGE SCALE GENOMIC DNA]</scope>
    <source>
        <strain evidence="11">CBS 11717</strain>
    </source>
</reference>
<dbReference type="OrthoDB" id="18574at2759"/>
<dbReference type="STRING" id="1230905.A0A1G4JJP5"/>
<evidence type="ECO:0000256" key="7">
    <source>
        <dbReference type="ARBA" id="ARBA00023128"/>
    </source>
</evidence>
<proteinExistence type="inferred from homology"/>
<feature type="repeat" description="Solcar" evidence="9">
    <location>
        <begin position="12"/>
        <end position="99"/>
    </location>
</feature>
<comment type="similarity">
    <text evidence="10">Belongs to the mitochondrial carrier (TC 2.A.29) family.</text>
</comment>
<keyword evidence="2 10" id="KW-0813">Transport</keyword>
<feature type="repeat" description="Solcar" evidence="9">
    <location>
        <begin position="202"/>
        <end position="302"/>
    </location>
</feature>
<protein>
    <submittedName>
        <fullName evidence="11">LAMI_0E01948g1_1</fullName>
    </submittedName>
</protein>
<evidence type="ECO:0000256" key="5">
    <source>
        <dbReference type="ARBA" id="ARBA00022792"/>
    </source>
</evidence>
<evidence type="ECO:0000256" key="9">
    <source>
        <dbReference type="PROSITE-ProRule" id="PRU00282"/>
    </source>
</evidence>
<evidence type="ECO:0000256" key="2">
    <source>
        <dbReference type="ARBA" id="ARBA00022448"/>
    </source>
</evidence>
<keyword evidence="5" id="KW-0999">Mitochondrion inner membrane</keyword>
<dbReference type="Proteomes" id="UP000191024">
    <property type="component" value="Chromosome E"/>
</dbReference>
<dbReference type="AlphaFoldDB" id="A0A1G4JJP5"/>
<dbReference type="InterPro" id="IPR002067">
    <property type="entry name" value="MCP"/>
</dbReference>
<gene>
    <name evidence="11" type="ORF">LAMI_0E01948G</name>
</gene>
<evidence type="ECO:0000256" key="10">
    <source>
        <dbReference type="RuleBase" id="RU000488"/>
    </source>
</evidence>
<sequence>MGEDPLRKGRDVPLRDSLVAGCISGICSRAATAPLDTVKIRLQLQHAHESKYAGVVSAFKTIIREEGLRALWKGNTPAMSLYVAYGAVQFGGYSTFNRALAQNDWPAQVHSCVAGGLAGVCSSMVTYPLDVLRTRFAANRDKKLFSMVQSCRSIWNTEGLSGFFKGVSTSVVSVSLATASMFATYESIKIYCENRRNKQRRGIGILENMASVVAGVVSKTVTFPIDTLRKRLQILNSQHLARFTACEDLYHTYKSERILSLVVQIAKREGISAFYRGYTLGVLKTAPATALSLWVYDYAVKLLGKTHRSVLTCTS</sequence>
<keyword evidence="6" id="KW-1133">Transmembrane helix</keyword>
<dbReference type="PROSITE" id="PS50920">
    <property type="entry name" value="SOLCAR"/>
    <property type="match status" value="3"/>
</dbReference>
<evidence type="ECO:0000256" key="4">
    <source>
        <dbReference type="ARBA" id="ARBA00022737"/>
    </source>
</evidence>
<dbReference type="PANTHER" id="PTHR24089">
    <property type="entry name" value="SOLUTE CARRIER FAMILY 25"/>
    <property type="match status" value="1"/>
</dbReference>
<evidence type="ECO:0000256" key="8">
    <source>
        <dbReference type="ARBA" id="ARBA00023136"/>
    </source>
</evidence>
<keyword evidence="4" id="KW-0677">Repeat</keyword>
<keyword evidence="7" id="KW-0496">Mitochondrion</keyword>
<keyword evidence="3 9" id="KW-0812">Transmembrane</keyword>
<evidence type="ECO:0000256" key="1">
    <source>
        <dbReference type="ARBA" id="ARBA00004448"/>
    </source>
</evidence>
<dbReference type="Pfam" id="PF00153">
    <property type="entry name" value="Mito_carr"/>
    <property type="match status" value="3"/>
</dbReference>
<evidence type="ECO:0000313" key="12">
    <source>
        <dbReference type="Proteomes" id="UP000191024"/>
    </source>
</evidence>
<dbReference type="PRINTS" id="PR00926">
    <property type="entry name" value="MITOCARRIER"/>
</dbReference>
<comment type="subcellular location">
    <subcellularLocation>
        <location evidence="1">Mitochondrion inner membrane</location>
        <topology evidence="1">Multi-pass membrane protein</topology>
    </subcellularLocation>
</comment>
<feature type="repeat" description="Solcar" evidence="9">
    <location>
        <begin position="106"/>
        <end position="191"/>
    </location>
</feature>
<evidence type="ECO:0000256" key="6">
    <source>
        <dbReference type="ARBA" id="ARBA00022989"/>
    </source>
</evidence>
<dbReference type="SUPFAM" id="SSF103506">
    <property type="entry name" value="Mitochondrial carrier"/>
    <property type="match status" value="1"/>
</dbReference>
<organism evidence="11 12">
    <name type="scientific">Lachancea mirantina</name>
    <dbReference type="NCBI Taxonomy" id="1230905"/>
    <lineage>
        <taxon>Eukaryota</taxon>
        <taxon>Fungi</taxon>
        <taxon>Dikarya</taxon>
        <taxon>Ascomycota</taxon>
        <taxon>Saccharomycotina</taxon>
        <taxon>Saccharomycetes</taxon>
        <taxon>Saccharomycetales</taxon>
        <taxon>Saccharomycetaceae</taxon>
        <taxon>Lachancea</taxon>
    </lineage>
</organism>
<dbReference type="EMBL" id="LT598465">
    <property type="protein sequence ID" value="SCU90409.1"/>
    <property type="molecule type" value="Genomic_DNA"/>
</dbReference>
<dbReference type="GO" id="GO:0055085">
    <property type="term" value="P:transmembrane transport"/>
    <property type="evidence" value="ECO:0007669"/>
    <property type="project" value="InterPro"/>
</dbReference>
<dbReference type="GO" id="GO:0005743">
    <property type="term" value="C:mitochondrial inner membrane"/>
    <property type="evidence" value="ECO:0007669"/>
    <property type="project" value="UniProtKB-SubCell"/>
</dbReference>
<keyword evidence="8 9" id="KW-0472">Membrane</keyword>
<dbReference type="Gene3D" id="1.50.40.10">
    <property type="entry name" value="Mitochondrial carrier domain"/>
    <property type="match status" value="1"/>
</dbReference>
<accession>A0A1G4JJP5</accession>
<dbReference type="InterPro" id="IPR023395">
    <property type="entry name" value="MCP_dom_sf"/>
</dbReference>